<dbReference type="InterPro" id="IPR009057">
    <property type="entry name" value="Homeodomain-like_sf"/>
</dbReference>
<evidence type="ECO:0000256" key="2">
    <source>
        <dbReference type="ARBA" id="ARBA00023125"/>
    </source>
</evidence>
<protein>
    <submittedName>
        <fullName evidence="5">Transcriptional regulator, AraC family</fullName>
    </submittedName>
</protein>
<dbReference type="PANTHER" id="PTHR43280:SF28">
    <property type="entry name" value="HTH-TYPE TRANSCRIPTIONAL ACTIVATOR RHAS"/>
    <property type="match status" value="1"/>
</dbReference>
<evidence type="ECO:0000313" key="5">
    <source>
        <dbReference type="EMBL" id="SDY85954.1"/>
    </source>
</evidence>
<evidence type="ECO:0000256" key="1">
    <source>
        <dbReference type="ARBA" id="ARBA00023015"/>
    </source>
</evidence>
<keyword evidence="2" id="KW-0238">DNA-binding</keyword>
<proteinExistence type="predicted"/>
<evidence type="ECO:0000313" key="6">
    <source>
        <dbReference type="Proteomes" id="UP000199663"/>
    </source>
</evidence>
<evidence type="ECO:0000256" key="3">
    <source>
        <dbReference type="ARBA" id="ARBA00023163"/>
    </source>
</evidence>
<dbReference type="PANTHER" id="PTHR43280">
    <property type="entry name" value="ARAC-FAMILY TRANSCRIPTIONAL REGULATOR"/>
    <property type="match status" value="1"/>
</dbReference>
<dbReference type="InterPro" id="IPR018060">
    <property type="entry name" value="HTH_AraC"/>
</dbReference>
<feature type="domain" description="HTH araC/xylS-type" evidence="4">
    <location>
        <begin position="96"/>
        <end position="175"/>
    </location>
</feature>
<dbReference type="SUPFAM" id="SSF46689">
    <property type="entry name" value="Homeodomain-like"/>
    <property type="match status" value="1"/>
</dbReference>
<dbReference type="Pfam" id="PF12833">
    <property type="entry name" value="HTH_18"/>
    <property type="match status" value="1"/>
</dbReference>
<organism evidence="5 6">
    <name type="scientific">Rhodonellum ikkaensis</name>
    <dbReference type="NCBI Taxonomy" id="336829"/>
    <lineage>
        <taxon>Bacteria</taxon>
        <taxon>Pseudomonadati</taxon>
        <taxon>Bacteroidota</taxon>
        <taxon>Cytophagia</taxon>
        <taxon>Cytophagales</taxon>
        <taxon>Cytophagaceae</taxon>
        <taxon>Rhodonellum</taxon>
    </lineage>
</organism>
<dbReference type="RefSeq" id="WP_019597115.1">
    <property type="nucleotide sequence ID" value="NZ_FNQC01000003.1"/>
</dbReference>
<keyword evidence="6" id="KW-1185">Reference proteome</keyword>
<keyword evidence="3" id="KW-0804">Transcription</keyword>
<dbReference type="SMART" id="SM00342">
    <property type="entry name" value="HTH_ARAC"/>
    <property type="match status" value="1"/>
</dbReference>
<dbReference type="PROSITE" id="PS01124">
    <property type="entry name" value="HTH_ARAC_FAMILY_2"/>
    <property type="match status" value="1"/>
</dbReference>
<keyword evidence="1" id="KW-0805">Transcription regulation</keyword>
<reference evidence="5 6" key="1">
    <citation type="submission" date="2016-10" db="EMBL/GenBank/DDBJ databases">
        <authorList>
            <person name="Varghese N."/>
            <person name="Submissions S."/>
        </authorList>
    </citation>
    <scope>NUCLEOTIDE SEQUENCE [LARGE SCALE GENOMIC DNA]</scope>
    <source>
        <strain evidence="5 6">DSM 17997</strain>
    </source>
</reference>
<dbReference type="Gene3D" id="1.10.10.60">
    <property type="entry name" value="Homeodomain-like"/>
    <property type="match status" value="1"/>
</dbReference>
<name>A0A1H3NB22_9BACT</name>
<accession>A0A1H3NB22</accession>
<sequence>MKIYIKYMVSMRCKLVVKEELKKLGIEKVQIELGLVEIFEPVSDSQYEKLKKNLLLTGLEMLDDKKSILIGKIKNVIIEMIHYSDDVPKINFSDYLSKKLDYNYTYLSNIFSEVNGITLQQFIINHRIERIKELLLYEELNLTEIAHKLHYSSAAHLSTQFKRVTGSSPSDFKQMREKRLINLENL</sequence>
<dbReference type="Proteomes" id="UP000199663">
    <property type="component" value="Unassembled WGS sequence"/>
</dbReference>
<dbReference type="EMBL" id="FNQC01000003">
    <property type="protein sequence ID" value="SDY85954.1"/>
    <property type="molecule type" value="Genomic_DNA"/>
</dbReference>
<evidence type="ECO:0000259" key="4">
    <source>
        <dbReference type="PROSITE" id="PS01124"/>
    </source>
</evidence>
<gene>
    <name evidence="5" type="ORF">SAMN05444412_103172</name>
</gene>
<comment type="caution">
    <text evidence="5">The sequence shown here is derived from an EMBL/GenBank/DDBJ whole genome shotgun (WGS) entry which is preliminary data.</text>
</comment>